<reference evidence="1" key="2">
    <citation type="submission" date="2020-06" db="EMBL/GenBank/DDBJ databases">
        <title>Helianthus annuus Genome sequencing and assembly Release 2.</title>
        <authorList>
            <person name="Gouzy J."/>
            <person name="Langlade N."/>
            <person name="Munos S."/>
        </authorList>
    </citation>
    <scope>NUCLEOTIDE SEQUENCE</scope>
    <source>
        <tissue evidence="1">Leaves</tissue>
    </source>
</reference>
<sequence length="223" mass="26064">MDTEFYNAFATTPASPSDIAKNMTMENETGTMQKPPKLMGIEDYHGWKKRFENWVQANHLKAWESIETEYVRPQNAMRVDKIISEFSEQERESYKPEKMMINLLQQAVKEDIFVLLQHDENAYSIWEALKKKFEGSTEMLQSKAALLKKEFELFTCMPGETTKTLIERYCHLVRTTSLLKITKTLAEWVEKLADALPRKEWGTYLMILKNSGQFSRLSIAQFI</sequence>
<dbReference type="Gramene" id="mRNA:HanXRQr2_Chr06g0271751">
    <property type="protein sequence ID" value="CDS:HanXRQr2_Chr06g0271751.1"/>
    <property type="gene ID" value="HanXRQr2_Chr06g0271751"/>
</dbReference>
<dbReference type="Proteomes" id="UP000215914">
    <property type="component" value="Unassembled WGS sequence"/>
</dbReference>
<proteinExistence type="predicted"/>
<organism evidence="1 2">
    <name type="scientific">Helianthus annuus</name>
    <name type="common">Common sunflower</name>
    <dbReference type="NCBI Taxonomy" id="4232"/>
    <lineage>
        <taxon>Eukaryota</taxon>
        <taxon>Viridiplantae</taxon>
        <taxon>Streptophyta</taxon>
        <taxon>Embryophyta</taxon>
        <taxon>Tracheophyta</taxon>
        <taxon>Spermatophyta</taxon>
        <taxon>Magnoliopsida</taxon>
        <taxon>eudicotyledons</taxon>
        <taxon>Gunneridae</taxon>
        <taxon>Pentapetalae</taxon>
        <taxon>asterids</taxon>
        <taxon>campanulids</taxon>
        <taxon>Asterales</taxon>
        <taxon>Asteraceae</taxon>
        <taxon>Asteroideae</taxon>
        <taxon>Heliantheae alliance</taxon>
        <taxon>Heliantheae</taxon>
        <taxon>Helianthus</taxon>
    </lineage>
</organism>
<keyword evidence="2" id="KW-1185">Reference proteome</keyword>
<gene>
    <name evidence="1" type="ORF">HanXRQr2_Chr06g0271751</name>
</gene>
<accession>A0A9K3IUZ8</accession>
<comment type="caution">
    <text evidence="1">The sequence shown here is derived from an EMBL/GenBank/DDBJ whole genome shotgun (WGS) entry which is preliminary data.</text>
</comment>
<dbReference type="PANTHER" id="PTHR35317">
    <property type="entry name" value="OS04G0629600 PROTEIN"/>
    <property type="match status" value="1"/>
</dbReference>
<reference evidence="1" key="1">
    <citation type="journal article" date="2017" name="Nature">
        <title>The sunflower genome provides insights into oil metabolism, flowering and Asterid evolution.</title>
        <authorList>
            <person name="Badouin H."/>
            <person name="Gouzy J."/>
            <person name="Grassa C.J."/>
            <person name="Murat F."/>
            <person name="Staton S.E."/>
            <person name="Cottret L."/>
            <person name="Lelandais-Briere C."/>
            <person name="Owens G.L."/>
            <person name="Carrere S."/>
            <person name="Mayjonade B."/>
            <person name="Legrand L."/>
            <person name="Gill N."/>
            <person name="Kane N.C."/>
            <person name="Bowers J.E."/>
            <person name="Hubner S."/>
            <person name="Bellec A."/>
            <person name="Berard A."/>
            <person name="Berges H."/>
            <person name="Blanchet N."/>
            <person name="Boniface M.C."/>
            <person name="Brunel D."/>
            <person name="Catrice O."/>
            <person name="Chaidir N."/>
            <person name="Claudel C."/>
            <person name="Donnadieu C."/>
            <person name="Faraut T."/>
            <person name="Fievet G."/>
            <person name="Helmstetter N."/>
            <person name="King M."/>
            <person name="Knapp S.J."/>
            <person name="Lai Z."/>
            <person name="Le Paslier M.C."/>
            <person name="Lippi Y."/>
            <person name="Lorenzon L."/>
            <person name="Mandel J.R."/>
            <person name="Marage G."/>
            <person name="Marchand G."/>
            <person name="Marquand E."/>
            <person name="Bret-Mestries E."/>
            <person name="Morien E."/>
            <person name="Nambeesan S."/>
            <person name="Nguyen T."/>
            <person name="Pegot-Espagnet P."/>
            <person name="Pouilly N."/>
            <person name="Raftis F."/>
            <person name="Sallet E."/>
            <person name="Schiex T."/>
            <person name="Thomas J."/>
            <person name="Vandecasteele C."/>
            <person name="Vares D."/>
            <person name="Vear F."/>
            <person name="Vautrin S."/>
            <person name="Crespi M."/>
            <person name="Mangin B."/>
            <person name="Burke J.M."/>
            <person name="Salse J."/>
            <person name="Munos S."/>
            <person name="Vincourt P."/>
            <person name="Rieseberg L.H."/>
            <person name="Langlade N.B."/>
        </authorList>
    </citation>
    <scope>NUCLEOTIDE SEQUENCE</scope>
    <source>
        <tissue evidence="1">Leaves</tissue>
    </source>
</reference>
<protein>
    <recommendedName>
        <fullName evidence="3">Gag-polypeptide of LTR copia-type</fullName>
    </recommendedName>
</protein>
<name>A0A9K3IUZ8_HELAN</name>
<dbReference type="EMBL" id="MNCJ02000321">
    <property type="protein sequence ID" value="KAF5803477.1"/>
    <property type="molecule type" value="Genomic_DNA"/>
</dbReference>
<dbReference type="AlphaFoldDB" id="A0A9K3IUZ8"/>
<evidence type="ECO:0008006" key="3">
    <source>
        <dbReference type="Google" id="ProtNLM"/>
    </source>
</evidence>
<evidence type="ECO:0000313" key="1">
    <source>
        <dbReference type="EMBL" id="KAF5803477.1"/>
    </source>
</evidence>
<evidence type="ECO:0000313" key="2">
    <source>
        <dbReference type="Proteomes" id="UP000215914"/>
    </source>
</evidence>
<dbReference type="PANTHER" id="PTHR35317:SF31">
    <property type="entry name" value="DUF4219 DOMAIN-CONTAINING PROTEIN"/>
    <property type="match status" value="1"/>
</dbReference>